<reference evidence="6" key="1">
    <citation type="submission" date="2023-07" db="EMBL/GenBank/DDBJ databases">
        <title>30 novel species of actinomycetes from the DSMZ collection.</title>
        <authorList>
            <person name="Nouioui I."/>
        </authorList>
    </citation>
    <scope>NUCLEOTIDE SEQUENCE [LARGE SCALE GENOMIC DNA]</scope>
    <source>
        <strain evidence="6">DSM 45055</strain>
    </source>
</reference>
<dbReference type="Pfam" id="PF05719">
    <property type="entry name" value="GPP34"/>
    <property type="match status" value="1"/>
</dbReference>
<dbReference type="EMBL" id="JAVREK010000024">
    <property type="protein sequence ID" value="MDT0304373.1"/>
    <property type="molecule type" value="Genomic_DNA"/>
</dbReference>
<evidence type="ECO:0000256" key="3">
    <source>
        <dbReference type="ARBA" id="ARBA00023121"/>
    </source>
</evidence>
<proteinExistence type="predicted"/>
<dbReference type="Gene3D" id="1.10.3630.10">
    <property type="entry name" value="yeast vps74-n-term truncation variant domain like"/>
    <property type="match status" value="1"/>
</dbReference>
<name>A0ABU2KZC8_9ACTN</name>
<dbReference type="InterPro" id="IPR008628">
    <property type="entry name" value="GPP34-like"/>
</dbReference>
<dbReference type="RefSeq" id="WP_311546869.1">
    <property type="nucleotide sequence ID" value="NZ_JAVREK010000024.1"/>
</dbReference>
<comment type="caution">
    <text evidence="5">The sequence shown here is derived from an EMBL/GenBank/DDBJ whole genome shotgun (WGS) entry which is preliminary data.</text>
</comment>
<keyword evidence="3" id="KW-0446">Lipid-binding</keyword>
<organism evidence="5 6">
    <name type="scientific">Streptomonospora wellingtoniae</name>
    <dbReference type="NCBI Taxonomy" id="3075544"/>
    <lineage>
        <taxon>Bacteria</taxon>
        <taxon>Bacillati</taxon>
        <taxon>Actinomycetota</taxon>
        <taxon>Actinomycetes</taxon>
        <taxon>Streptosporangiales</taxon>
        <taxon>Nocardiopsidaceae</taxon>
        <taxon>Streptomonospora</taxon>
    </lineage>
</organism>
<evidence type="ECO:0000256" key="1">
    <source>
        <dbReference type="ARBA" id="ARBA00004255"/>
    </source>
</evidence>
<comment type="subcellular location">
    <subcellularLocation>
        <location evidence="1">Golgi apparatus membrane</location>
        <topology evidence="1">Peripheral membrane protein</topology>
        <orientation evidence="1">Cytoplasmic side</orientation>
    </subcellularLocation>
</comment>
<dbReference type="InterPro" id="IPR038261">
    <property type="entry name" value="GPP34-like_sf"/>
</dbReference>
<gene>
    <name evidence="5" type="ORF">RM446_19825</name>
</gene>
<evidence type="ECO:0000256" key="2">
    <source>
        <dbReference type="ARBA" id="ARBA00023034"/>
    </source>
</evidence>
<evidence type="ECO:0000313" key="5">
    <source>
        <dbReference type="EMBL" id="MDT0304373.1"/>
    </source>
</evidence>
<evidence type="ECO:0000256" key="4">
    <source>
        <dbReference type="ARBA" id="ARBA00023136"/>
    </source>
</evidence>
<dbReference type="Proteomes" id="UP001183226">
    <property type="component" value="Unassembled WGS sequence"/>
</dbReference>
<keyword evidence="2" id="KW-0333">Golgi apparatus</keyword>
<sequence>MNPPAHPRILTDDLLLLAYRPDTGRPMVDANRLQCGLAGALIAETVLAGTASLDDGGHLRASGRHRTGDPDVDGAVEQIASQPKARKAKWWVQRMNKGALRKRLLGRAVSVGALAHEQGRALGIFPTDDYRPARPGSREEAVERLRSVLTGRSRPDPRSAALVALVGAVRLDAKLFPDIPGGDRRRRIKAAMAGDDIGRAVRDVIQSIEGAVVAAVAAGGAAAGGGS</sequence>
<evidence type="ECO:0000313" key="6">
    <source>
        <dbReference type="Proteomes" id="UP001183226"/>
    </source>
</evidence>
<keyword evidence="4" id="KW-0472">Membrane</keyword>
<accession>A0ABU2KZC8</accession>
<keyword evidence="6" id="KW-1185">Reference proteome</keyword>
<protein>
    <submittedName>
        <fullName evidence="5">GPP34 family phosphoprotein</fullName>
    </submittedName>
</protein>